<proteinExistence type="predicted"/>
<dbReference type="Gene3D" id="3.50.50.60">
    <property type="entry name" value="FAD/NAD(P)-binding domain"/>
    <property type="match status" value="1"/>
</dbReference>
<protein>
    <submittedName>
        <fullName evidence="5">FAD-dependent monooxygenase</fullName>
    </submittedName>
</protein>
<evidence type="ECO:0000256" key="2">
    <source>
        <dbReference type="ARBA" id="ARBA00022630"/>
    </source>
</evidence>
<sequence length="408" mass="45211">MSNHRDVIVAGAGPVGLTAALALKKQGISSVVLEADPFGHPRPGSRAIYLHNHSLELLEKTSSGLGFTLARNGIVWPVKRTLYKGKEVYKKNYGVTDTNNSDKLPPFTALHQDQIEKHIYNACIEAGVEFKWGAPIESCQTSKEGVKLITSDGEEWNAKYCIGADGARSVIRQSTGLKFEGPRTADTFLVVDIEEDQDNPLPLERIFHYQHPAMGGRNVMHVPFKGGWRVDLQLLPEDDPEEFTEIEGVKKWLPKVMDPKYAERITWVSSYRFNQVVVDSFTDEHRRVLLAGEAAHLFAPFGARGLNSGVPDALIAVRGIDQALKEENQEQARLKSIDASAIERRIAAKWNRDGSSTALHHLQGDSPEMNLKREVAASLTAVAPKLGRWLDEGPYGPKFGPPELTTKY</sequence>
<keyword evidence="5" id="KW-0503">Monooxygenase</keyword>
<dbReference type="SUPFAM" id="SSF51905">
    <property type="entry name" value="FAD/NAD(P)-binding domain"/>
    <property type="match status" value="1"/>
</dbReference>
<dbReference type="InterPro" id="IPR050641">
    <property type="entry name" value="RIFMO-like"/>
</dbReference>
<dbReference type="InterPro" id="IPR036188">
    <property type="entry name" value="FAD/NAD-bd_sf"/>
</dbReference>
<keyword evidence="2" id="KW-0285">Flavoprotein</keyword>
<evidence type="ECO:0000256" key="3">
    <source>
        <dbReference type="ARBA" id="ARBA00022827"/>
    </source>
</evidence>
<evidence type="ECO:0000259" key="4">
    <source>
        <dbReference type="Pfam" id="PF01494"/>
    </source>
</evidence>
<dbReference type="EMBL" id="JBHSOZ010000003">
    <property type="protein sequence ID" value="MFC5711693.1"/>
    <property type="molecule type" value="Genomic_DNA"/>
</dbReference>
<dbReference type="InterPro" id="IPR002938">
    <property type="entry name" value="FAD-bd"/>
</dbReference>
<dbReference type="Pfam" id="PF01494">
    <property type="entry name" value="FAD_binding_3"/>
    <property type="match status" value="1"/>
</dbReference>
<accession>A0ABW0YGY5</accession>
<dbReference type="GO" id="GO:0004497">
    <property type="term" value="F:monooxygenase activity"/>
    <property type="evidence" value="ECO:0007669"/>
    <property type="project" value="UniProtKB-KW"/>
</dbReference>
<feature type="domain" description="FAD-binding" evidence="4">
    <location>
        <begin position="6"/>
        <end position="331"/>
    </location>
</feature>
<evidence type="ECO:0000256" key="1">
    <source>
        <dbReference type="ARBA" id="ARBA00001974"/>
    </source>
</evidence>
<keyword evidence="3" id="KW-0274">FAD</keyword>
<dbReference type="RefSeq" id="WP_385938310.1">
    <property type="nucleotide sequence ID" value="NZ_JBHSOZ010000003.1"/>
</dbReference>
<comment type="cofactor">
    <cofactor evidence="1">
        <name>FAD</name>
        <dbReference type="ChEBI" id="CHEBI:57692"/>
    </cofactor>
</comment>
<dbReference type="PANTHER" id="PTHR43004:SF19">
    <property type="entry name" value="BINDING MONOOXYGENASE, PUTATIVE (JCVI)-RELATED"/>
    <property type="match status" value="1"/>
</dbReference>
<evidence type="ECO:0000313" key="5">
    <source>
        <dbReference type="EMBL" id="MFC5711693.1"/>
    </source>
</evidence>
<keyword evidence="5" id="KW-0560">Oxidoreductase</keyword>
<reference evidence="6" key="1">
    <citation type="journal article" date="2019" name="Int. J. Syst. Evol. Microbiol.">
        <title>The Global Catalogue of Microorganisms (GCM) 10K type strain sequencing project: providing services to taxonomists for standard genome sequencing and annotation.</title>
        <authorList>
            <consortium name="The Broad Institute Genomics Platform"/>
            <consortium name="The Broad Institute Genome Sequencing Center for Infectious Disease"/>
            <person name="Wu L."/>
            <person name="Ma J."/>
        </authorList>
    </citation>
    <scope>NUCLEOTIDE SEQUENCE [LARGE SCALE GENOMIC DNA]</scope>
    <source>
        <strain evidence="6">CECT 7184</strain>
    </source>
</reference>
<dbReference type="PANTHER" id="PTHR43004">
    <property type="entry name" value="TRK SYSTEM POTASSIUM UPTAKE PROTEIN"/>
    <property type="match status" value="1"/>
</dbReference>
<evidence type="ECO:0000313" key="6">
    <source>
        <dbReference type="Proteomes" id="UP001596142"/>
    </source>
</evidence>
<organism evidence="5 6">
    <name type="scientific">Thalassorhabdus alkalitolerans</name>
    <dbReference type="NCBI Taxonomy" id="2282697"/>
    <lineage>
        <taxon>Bacteria</taxon>
        <taxon>Bacillati</taxon>
        <taxon>Bacillota</taxon>
        <taxon>Bacilli</taxon>
        <taxon>Bacillales</taxon>
        <taxon>Bacillaceae</taxon>
        <taxon>Thalassorhabdus</taxon>
    </lineage>
</organism>
<keyword evidence="6" id="KW-1185">Reference proteome</keyword>
<comment type="caution">
    <text evidence="5">The sequence shown here is derived from an EMBL/GenBank/DDBJ whole genome shotgun (WGS) entry which is preliminary data.</text>
</comment>
<dbReference type="PRINTS" id="PR00420">
    <property type="entry name" value="RNGMNOXGNASE"/>
</dbReference>
<name>A0ABW0YGY5_9BACI</name>
<gene>
    <name evidence="5" type="ORF">ACFPU1_02750</name>
</gene>
<dbReference type="Proteomes" id="UP001596142">
    <property type="component" value="Unassembled WGS sequence"/>
</dbReference>
<dbReference type="Gene3D" id="3.30.70.2450">
    <property type="match status" value="1"/>
</dbReference>